<dbReference type="AlphaFoldDB" id="A0A4V2K717"/>
<sequence>MSLADASEARKARLIALRKRKAGEAVEGAGEGDEPVIKDYTFDPETRTLKKRTNDDNVQMEDTVEHRVDGLAEKIIAEDAERRAQELDLFNIADGSSLPQSTASLAACLLVFRL</sequence>
<keyword evidence="2" id="KW-1185">Reference proteome</keyword>
<accession>A0A4V2K717</accession>
<dbReference type="EMBL" id="ML145191">
    <property type="protein sequence ID" value="TBU54358.1"/>
    <property type="molecule type" value="Genomic_DNA"/>
</dbReference>
<gene>
    <name evidence="1" type="ORF">BD310DRAFT_988253</name>
</gene>
<protein>
    <submittedName>
        <fullName evidence="1">Uncharacterized protein</fullName>
    </submittedName>
</protein>
<reference evidence="1 2" key="1">
    <citation type="submission" date="2019-01" db="EMBL/GenBank/DDBJ databases">
        <title>Draft genome sequences of three monokaryotic isolates of the white-rot basidiomycete fungus Dichomitus squalens.</title>
        <authorList>
            <consortium name="DOE Joint Genome Institute"/>
            <person name="Lopez S.C."/>
            <person name="Andreopoulos B."/>
            <person name="Pangilinan J."/>
            <person name="Lipzen A."/>
            <person name="Riley R."/>
            <person name="Ahrendt S."/>
            <person name="Ng V."/>
            <person name="Barry K."/>
            <person name="Daum C."/>
            <person name="Grigoriev I.V."/>
            <person name="Hilden K.S."/>
            <person name="Makela M.R."/>
            <person name="de Vries R.P."/>
        </authorList>
    </citation>
    <scope>NUCLEOTIDE SEQUENCE [LARGE SCALE GENOMIC DNA]</scope>
    <source>
        <strain evidence="1 2">CBS 464.89</strain>
    </source>
</reference>
<evidence type="ECO:0000313" key="2">
    <source>
        <dbReference type="Proteomes" id="UP000292082"/>
    </source>
</evidence>
<proteinExistence type="predicted"/>
<dbReference type="InterPro" id="IPR013169">
    <property type="entry name" value="mRNA_splic_Cwf18-like"/>
</dbReference>
<name>A0A4V2K717_9APHY</name>
<dbReference type="Proteomes" id="UP000292082">
    <property type="component" value="Unassembled WGS sequence"/>
</dbReference>
<organism evidence="1 2">
    <name type="scientific">Dichomitus squalens</name>
    <dbReference type="NCBI Taxonomy" id="114155"/>
    <lineage>
        <taxon>Eukaryota</taxon>
        <taxon>Fungi</taxon>
        <taxon>Dikarya</taxon>
        <taxon>Basidiomycota</taxon>
        <taxon>Agaricomycotina</taxon>
        <taxon>Agaricomycetes</taxon>
        <taxon>Polyporales</taxon>
        <taxon>Polyporaceae</taxon>
        <taxon>Dichomitus</taxon>
    </lineage>
</organism>
<dbReference type="Pfam" id="PF08315">
    <property type="entry name" value="cwf18"/>
    <property type="match status" value="1"/>
</dbReference>
<dbReference type="STRING" id="114155.A0A4V2K717"/>
<evidence type="ECO:0000313" key="1">
    <source>
        <dbReference type="EMBL" id="TBU54358.1"/>
    </source>
</evidence>